<dbReference type="InterPro" id="IPR004626">
    <property type="entry name" value="RarD"/>
</dbReference>
<feature type="transmembrane region" description="Helical" evidence="9">
    <location>
        <begin position="135"/>
        <end position="152"/>
    </location>
</feature>
<keyword evidence="12" id="KW-1185">Reference proteome</keyword>
<feature type="transmembrane region" description="Helical" evidence="9">
    <location>
        <begin position="70"/>
        <end position="88"/>
    </location>
</feature>
<dbReference type="Proteomes" id="UP001017257">
    <property type="component" value="Chromosome"/>
</dbReference>
<comment type="similarity">
    <text evidence="2">Belongs to the EamA transporter family.</text>
</comment>
<feature type="transmembrane region" description="Helical" evidence="9">
    <location>
        <begin position="275"/>
        <end position="292"/>
    </location>
</feature>
<gene>
    <name evidence="11" type="primary">rarD</name>
    <name evidence="11" type="ORF">HPT29_020395</name>
</gene>
<evidence type="ECO:0000256" key="4">
    <source>
        <dbReference type="ARBA" id="ARBA00022475"/>
    </source>
</evidence>
<dbReference type="NCBIfam" id="TIGR00688">
    <property type="entry name" value="rarD"/>
    <property type="match status" value="1"/>
</dbReference>
<evidence type="ECO:0000313" key="12">
    <source>
        <dbReference type="Proteomes" id="UP001017257"/>
    </source>
</evidence>
<evidence type="ECO:0000256" key="8">
    <source>
        <dbReference type="SAM" id="MobiDB-lite"/>
    </source>
</evidence>
<feature type="transmembrane region" description="Helical" evidence="9">
    <location>
        <begin position="182"/>
        <end position="198"/>
    </location>
</feature>
<dbReference type="RefSeq" id="WP_259060213.1">
    <property type="nucleotide sequence ID" value="NZ_CP102845.1"/>
</dbReference>
<feature type="region of interest" description="Disordered" evidence="8">
    <location>
        <begin position="323"/>
        <end position="344"/>
    </location>
</feature>
<keyword evidence="7 9" id="KW-0472">Membrane</keyword>
<accession>A0ABY5RSQ0</accession>
<keyword evidence="5 9" id="KW-0812">Transmembrane</keyword>
<feature type="region of interest" description="Disordered" evidence="8">
    <location>
        <begin position="1"/>
        <end position="21"/>
    </location>
</feature>
<evidence type="ECO:0000259" key="10">
    <source>
        <dbReference type="Pfam" id="PF00892"/>
    </source>
</evidence>
<keyword evidence="6 9" id="KW-1133">Transmembrane helix</keyword>
<keyword evidence="3" id="KW-0813">Transport</keyword>
<feature type="transmembrane region" description="Helical" evidence="9">
    <location>
        <begin position="104"/>
        <end position="123"/>
    </location>
</feature>
<sequence>MARRRSRWQPGLSTEKGHGQRLMMETGQAASEARGTRIGVLYALAAFFMWGLAVPLHFKLISAVPALQILAHRIVWASLFALGLILAGRQWRKLVEALTSGSRLLLLSLSAGLIAINWLIYIWAVNAGHLVQTSLGYFINPLLNVVLGVLFLREKLNPTQIGACLIAAVGVLVLAVSSGEMPWVALVLAFSFGCYGLVRKIVPVAPLIGFCVESLLLTPLALGYLVWVAVNGESAAFRGDLVLDSLLVLTGLSTALPLIWFAAGAQRLKLSTIGLLQYLAPSGQLALGVLAFGEAFGWIDAFAFGLIWIALALYTVSALRSAPHVSDPTVPPDGTAPQSGKEAL</sequence>
<keyword evidence="4" id="KW-1003">Cell membrane</keyword>
<organism evidence="11 12">
    <name type="scientific">Microvirga terrae</name>
    <dbReference type="NCBI Taxonomy" id="2740529"/>
    <lineage>
        <taxon>Bacteria</taxon>
        <taxon>Pseudomonadati</taxon>
        <taxon>Pseudomonadota</taxon>
        <taxon>Alphaproteobacteria</taxon>
        <taxon>Hyphomicrobiales</taxon>
        <taxon>Methylobacteriaceae</taxon>
        <taxon>Microvirga</taxon>
    </lineage>
</organism>
<dbReference type="InterPro" id="IPR000620">
    <property type="entry name" value="EamA_dom"/>
</dbReference>
<dbReference type="PANTHER" id="PTHR22911">
    <property type="entry name" value="ACYL-MALONYL CONDENSING ENZYME-RELATED"/>
    <property type="match status" value="1"/>
</dbReference>
<evidence type="ECO:0000256" key="3">
    <source>
        <dbReference type="ARBA" id="ARBA00022448"/>
    </source>
</evidence>
<feature type="transmembrane region" description="Helical" evidence="9">
    <location>
        <begin position="159"/>
        <end position="176"/>
    </location>
</feature>
<dbReference type="InterPro" id="IPR037185">
    <property type="entry name" value="EmrE-like"/>
</dbReference>
<evidence type="ECO:0000313" key="11">
    <source>
        <dbReference type="EMBL" id="UVF18817.1"/>
    </source>
</evidence>
<dbReference type="SUPFAM" id="SSF103481">
    <property type="entry name" value="Multidrug resistance efflux transporter EmrE"/>
    <property type="match status" value="2"/>
</dbReference>
<evidence type="ECO:0000256" key="2">
    <source>
        <dbReference type="ARBA" id="ARBA00007362"/>
    </source>
</evidence>
<evidence type="ECO:0000256" key="6">
    <source>
        <dbReference type="ARBA" id="ARBA00022989"/>
    </source>
</evidence>
<proteinExistence type="inferred from homology"/>
<evidence type="ECO:0000256" key="9">
    <source>
        <dbReference type="SAM" id="Phobius"/>
    </source>
</evidence>
<feature type="domain" description="EamA" evidence="10">
    <location>
        <begin position="38"/>
        <end position="174"/>
    </location>
</feature>
<feature type="transmembrane region" description="Helical" evidence="9">
    <location>
        <begin position="40"/>
        <end position="58"/>
    </location>
</feature>
<feature type="transmembrane region" description="Helical" evidence="9">
    <location>
        <begin position="210"/>
        <end position="230"/>
    </location>
</feature>
<evidence type="ECO:0000256" key="1">
    <source>
        <dbReference type="ARBA" id="ARBA00004651"/>
    </source>
</evidence>
<feature type="transmembrane region" description="Helical" evidence="9">
    <location>
        <begin position="298"/>
        <end position="316"/>
    </location>
</feature>
<protein>
    <submittedName>
        <fullName evidence="11">EamA family transporter RarD</fullName>
    </submittedName>
</protein>
<dbReference type="EMBL" id="CP102845">
    <property type="protein sequence ID" value="UVF18817.1"/>
    <property type="molecule type" value="Genomic_DNA"/>
</dbReference>
<evidence type="ECO:0000256" key="5">
    <source>
        <dbReference type="ARBA" id="ARBA00022692"/>
    </source>
</evidence>
<dbReference type="PANTHER" id="PTHR22911:SF137">
    <property type="entry name" value="SOLUTE CARRIER FAMILY 35 MEMBER G2-RELATED"/>
    <property type="match status" value="1"/>
</dbReference>
<comment type="subcellular location">
    <subcellularLocation>
        <location evidence="1">Cell membrane</location>
        <topology evidence="1">Multi-pass membrane protein</topology>
    </subcellularLocation>
</comment>
<name>A0ABY5RSQ0_9HYPH</name>
<reference evidence="11" key="1">
    <citation type="submission" date="2022-08" db="EMBL/GenBank/DDBJ databases">
        <title>Microvirga terrae sp. nov., isolated from soil.</title>
        <authorList>
            <person name="Kim K.H."/>
            <person name="Seo Y.L."/>
            <person name="Kim J.M."/>
            <person name="Lee J.K."/>
            <person name="Han D.M."/>
            <person name="Jeon C.O."/>
        </authorList>
    </citation>
    <scope>NUCLEOTIDE SEQUENCE</scope>
    <source>
        <strain evidence="11">R24</strain>
    </source>
</reference>
<dbReference type="Pfam" id="PF00892">
    <property type="entry name" value="EamA"/>
    <property type="match status" value="1"/>
</dbReference>
<feature type="transmembrane region" description="Helical" evidence="9">
    <location>
        <begin position="242"/>
        <end position="263"/>
    </location>
</feature>
<evidence type="ECO:0000256" key="7">
    <source>
        <dbReference type="ARBA" id="ARBA00023136"/>
    </source>
</evidence>